<dbReference type="Pfam" id="PF26002">
    <property type="entry name" value="Beta-barrel_AprE"/>
    <property type="match status" value="1"/>
</dbReference>
<evidence type="ECO:0000256" key="4">
    <source>
        <dbReference type="ARBA" id="ARBA00023136"/>
    </source>
</evidence>
<evidence type="ECO:0000256" key="5">
    <source>
        <dbReference type="SAM" id="Coils"/>
    </source>
</evidence>
<dbReference type="InterPro" id="IPR050739">
    <property type="entry name" value="MFP"/>
</dbReference>
<gene>
    <name evidence="8" type="ORF">SAMN05216551_101176</name>
</gene>
<dbReference type="Proteomes" id="UP000243719">
    <property type="component" value="Unassembled WGS sequence"/>
</dbReference>
<evidence type="ECO:0000313" key="9">
    <source>
        <dbReference type="Proteomes" id="UP000243719"/>
    </source>
</evidence>
<dbReference type="STRING" id="1770053.SAMN05216551_101176"/>
<evidence type="ECO:0000256" key="2">
    <source>
        <dbReference type="ARBA" id="ARBA00022692"/>
    </source>
</evidence>
<dbReference type="OrthoDB" id="9775513at2"/>
<dbReference type="PRINTS" id="PR01490">
    <property type="entry name" value="RTXTOXIND"/>
</dbReference>
<evidence type="ECO:0000256" key="1">
    <source>
        <dbReference type="ARBA" id="ARBA00004167"/>
    </source>
</evidence>
<dbReference type="AlphaFoldDB" id="A0A1H2PJW2"/>
<keyword evidence="9" id="KW-1185">Reference proteome</keyword>
<dbReference type="PANTHER" id="PTHR30386">
    <property type="entry name" value="MEMBRANE FUSION SUBUNIT OF EMRAB-TOLC MULTIDRUG EFFLUX PUMP"/>
    <property type="match status" value="1"/>
</dbReference>
<reference evidence="9" key="1">
    <citation type="submission" date="2016-09" db="EMBL/GenBank/DDBJ databases">
        <authorList>
            <person name="Varghese N."/>
            <person name="Submissions S."/>
        </authorList>
    </citation>
    <scope>NUCLEOTIDE SEQUENCE [LARGE SCALE GENOMIC DNA]</scope>
    <source>
        <strain evidence="9">JS23</strain>
    </source>
</reference>
<evidence type="ECO:0000259" key="7">
    <source>
        <dbReference type="Pfam" id="PF26002"/>
    </source>
</evidence>
<dbReference type="GO" id="GO:0016020">
    <property type="term" value="C:membrane"/>
    <property type="evidence" value="ECO:0007669"/>
    <property type="project" value="UniProtKB-SubCell"/>
</dbReference>
<proteinExistence type="predicted"/>
<feature type="coiled-coil region" evidence="5">
    <location>
        <begin position="187"/>
        <end position="236"/>
    </location>
</feature>
<dbReference type="PANTHER" id="PTHR30386:SF26">
    <property type="entry name" value="TRANSPORT PROTEIN COMB"/>
    <property type="match status" value="1"/>
</dbReference>
<keyword evidence="5" id="KW-0175">Coiled coil</keyword>
<evidence type="ECO:0000256" key="3">
    <source>
        <dbReference type="ARBA" id="ARBA00022989"/>
    </source>
</evidence>
<dbReference type="Gene3D" id="2.40.30.170">
    <property type="match status" value="1"/>
</dbReference>
<feature type="coiled-coil region" evidence="5">
    <location>
        <begin position="100"/>
        <end position="127"/>
    </location>
</feature>
<dbReference type="RefSeq" id="WP_091903627.1">
    <property type="nucleotide sequence ID" value="NZ_FNLO01000001.1"/>
</dbReference>
<dbReference type="InterPro" id="IPR058982">
    <property type="entry name" value="Beta-barrel_AprE"/>
</dbReference>
<keyword evidence="2 6" id="KW-0812">Transmembrane</keyword>
<accession>A0A1H2PJW2</accession>
<feature type="domain" description="AprE-like beta-barrel" evidence="7">
    <location>
        <begin position="278"/>
        <end position="370"/>
    </location>
</feature>
<evidence type="ECO:0000256" key="6">
    <source>
        <dbReference type="SAM" id="Phobius"/>
    </source>
</evidence>
<dbReference type="EMBL" id="FNLO01000001">
    <property type="protein sequence ID" value="SDV46214.1"/>
    <property type="molecule type" value="Genomic_DNA"/>
</dbReference>
<keyword evidence="3 6" id="KW-1133">Transmembrane helix</keyword>
<evidence type="ECO:0000313" key="8">
    <source>
        <dbReference type="EMBL" id="SDV46214.1"/>
    </source>
</evidence>
<dbReference type="Gene3D" id="2.40.50.100">
    <property type="match status" value="1"/>
</dbReference>
<name>A0A1H2PJW2_9BURK</name>
<dbReference type="SUPFAM" id="SSF111369">
    <property type="entry name" value="HlyD-like secretion proteins"/>
    <property type="match status" value="1"/>
</dbReference>
<keyword evidence="4 6" id="KW-0472">Membrane</keyword>
<feature type="transmembrane region" description="Helical" evidence="6">
    <location>
        <begin position="24"/>
        <end position="41"/>
    </location>
</feature>
<protein>
    <submittedName>
        <fullName evidence="8">Membrane fusion protein, adhesin transport system</fullName>
    </submittedName>
</protein>
<sequence length="388" mass="43282">MSSHPVLLDVSDGGRLHRVRASRTVWLITAVLVLLIAWSAWAQVNETTRGKGRVTPSSRLQSVQSLEGGILTELLVREGGVVHQGQPLARIDSTRFQSAYNETQSQIDTLSAEVGRLEAEVSEKSELTFSDHGNDKARQSEVRLFNARRARLNKSIGALQEEDRILQQQIAMIRPLVEKQSAPRSQLLQLQQQSAQLHGRIGDLRNQYVQEAYSTMVDKKAKLAELQQSMLQKKDQLNRTLVTAHVAGLVNNVKINSVGGVVQPGETIMEITPIHDQLVVETLVEPKDVAFIAPDMPASVKISAYDYSVYGDLRGKVTQISEDTVKEDTPHGPQEYYRVMVTTDRSHLKRNGVELPIRAGMVAEVDIETGRRSILSYLTRPLMKARLR</sequence>
<comment type="subcellular location">
    <subcellularLocation>
        <location evidence="1">Membrane</location>
        <topology evidence="1">Single-pass membrane protein</topology>
    </subcellularLocation>
</comment>
<organism evidence="8 9">
    <name type="scientific">Chitinasiproducens palmae</name>
    <dbReference type="NCBI Taxonomy" id="1770053"/>
    <lineage>
        <taxon>Bacteria</taxon>
        <taxon>Pseudomonadati</taxon>
        <taxon>Pseudomonadota</taxon>
        <taxon>Betaproteobacteria</taxon>
        <taxon>Burkholderiales</taxon>
        <taxon>Burkholderiaceae</taxon>
        <taxon>Chitinasiproducens</taxon>
    </lineage>
</organism>